<dbReference type="EMBL" id="BMIP01000002">
    <property type="protein sequence ID" value="GGD65351.1"/>
    <property type="molecule type" value="Genomic_DNA"/>
</dbReference>
<dbReference type="OrthoDB" id="7391054at2"/>
<sequence>MSQPFPLRGAIGACALIALSACSGGSEEVKSDEPQGRTIHMSLGGTANAAERLSDPEELPMPGKIDPEDARWVRSGNGAQYGEPGMPPLIDIICVGGKVQATRHVPSDKGAEAMFAFVGYRGILRLQVSNDGTEWTGALDAKDPHWIAITGGPFYATVAGGGKVISPASSMLGEVVKSCRASTKDAATTA</sequence>
<reference evidence="2" key="2">
    <citation type="submission" date="2020-09" db="EMBL/GenBank/DDBJ databases">
        <authorList>
            <person name="Sun Q."/>
            <person name="Zhou Y."/>
        </authorList>
    </citation>
    <scope>NUCLEOTIDE SEQUENCE</scope>
    <source>
        <strain evidence="2">CGMCC 1.15360</strain>
    </source>
</reference>
<dbReference type="AlphaFoldDB" id="A0A916YWU7"/>
<dbReference type="Proteomes" id="UP000612349">
    <property type="component" value="Unassembled WGS sequence"/>
</dbReference>
<evidence type="ECO:0000313" key="2">
    <source>
        <dbReference type="EMBL" id="GGD65351.1"/>
    </source>
</evidence>
<keyword evidence="3" id="KW-1185">Reference proteome</keyword>
<dbReference type="RefSeq" id="WP_066775446.1">
    <property type="nucleotide sequence ID" value="NZ_BMIP01000002.1"/>
</dbReference>
<gene>
    <name evidence="2" type="ORF">GCM10010990_13570</name>
</gene>
<name>A0A916YWU7_9SPHN</name>
<comment type="caution">
    <text evidence="2">The sequence shown here is derived from an EMBL/GenBank/DDBJ whole genome shotgun (WGS) entry which is preliminary data.</text>
</comment>
<organism evidence="2 3">
    <name type="scientific">Croceicoccus mobilis</name>
    <dbReference type="NCBI Taxonomy" id="1703339"/>
    <lineage>
        <taxon>Bacteria</taxon>
        <taxon>Pseudomonadati</taxon>
        <taxon>Pseudomonadota</taxon>
        <taxon>Alphaproteobacteria</taxon>
        <taxon>Sphingomonadales</taxon>
        <taxon>Erythrobacteraceae</taxon>
        <taxon>Croceicoccus</taxon>
    </lineage>
</organism>
<evidence type="ECO:0000256" key="1">
    <source>
        <dbReference type="SAM" id="MobiDB-lite"/>
    </source>
</evidence>
<proteinExistence type="predicted"/>
<feature type="region of interest" description="Disordered" evidence="1">
    <location>
        <begin position="26"/>
        <end position="69"/>
    </location>
</feature>
<evidence type="ECO:0000313" key="3">
    <source>
        <dbReference type="Proteomes" id="UP000612349"/>
    </source>
</evidence>
<protein>
    <submittedName>
        <fullName evidence="2">Uncharacterized protein</fullName>
    </submittedName>
</protein>
<accession>A0A916YWU7</accession>
<reference evidence="2" key="1">
    <citation type="journal article" date="2014" name="Int. J. Syst. Evol. Microbiol.">
        <title>Complete genome sequence of Corynebacterium casei LMG S-19264T (=DSM 44701T), isolated from a smear-ripened cheese.</title>
        <authorList>
            <consortium name="US DOE Joint Genome Institute (JGI-PGF)"/>
            <person name="Walter F."/>
            <person name="Albersmeier A."/>
            <person name="Kalinowski J."/>
            <person name="Ruckert C."/>
        </authorList>
    </citation>
    <scope>NUCLEOTIDE SEQUENCE</scope>
    <source>
        <strain evidence="2">CGMCC 1.15360</strain>
    </source>
</reference>